<dbReference type="InterPro" id="IPR029000">
    <property type="entry name" value="Cyclophilin-like_dom_sf"/>
</dbReference>
<dbReference type="InterPro" id="IPR044665">
    <property type="entry name" value="E_coli_cyclophilin_A-like"/>
</dbReference>
<name>A0ABS8GBF5_9ALTE</name>
<keyword evidence="7" id="KW-1185">Reference proteome</keyword>
<evidence type="ECO:0000313" key="6">
    <source>
        <dbReference type="EMBL" id="MCC2617909.1"/>
    </source>
</evidence>
<dbReference type="Gene3D" id="2.40.100.10">
    <property type="entry name" value="Cyclophilin-like"/>
    <property type="match status" value="1"/>
</dbReference>
<comment type="catalytic activity">
    <reaction evidence="4">
        <text>[protein]-peptidylproline (omega=180) = [protein]-peptidylproline (omega=0)</text>
        <dbReference type="Rhea" id="RHEA:16237"/>
        <dbReference type="Rhea" id="RHEA-COMP:10747"/>
        <dbReference type="Rhea" id="RHEA-COMP:10748"/>
        <dbReference type="ChEBI" id="CHEBI:83833"/>
        <dbReference type="ChEBI" id="CHEBI:83834"/>
        <dbReference type="EC" id="5.2.1.8"/>
    </reaction>
</comment>
<sequence>MLCLLLTSHSANAAQDGSHIQPDNFYPRVKLETTMGDIVVELDRTRAPRSANNFLRYVDKRSFEGTIFHRIIEGFVVQGGGYDEEFREKPKFPPIINESGNGLKNDMYTIAMARENDPHTATRQFFFNVNDNDSLNPGRDWGYAVFGMVVEGYDVVDAMAQVETFYKATIGWADVPREPIILTKATVLPPFSPTTEQSATNDGDTQP</sequence>
<dbReference type="GO" id="GO:0003755">
    <property type="term" value="F:peptidyl-prolyl cis-trans isomerase activity"/>
    <property type="evidence" value="ECO:0007669"/>
    <property type="project" value="UniProtKB-EC"/>
</dbReference>
<dbReference type="PRINTS" id="PR00153">
    <property type="entry name" value="CSAPPISMRASE"/>
</dbReference>
<evidence type="ECO:0000259" key="5">
    <source>
        <dbReference type="PROSITE" id="PS50072"/>
    </source>
</evidence>
<dbReference type="EC" id="5.2.1.8" evidence="4"/>
<organism evidence="6 7">
    <name type="scientific">Fluctibacter halophilus</name>
    <dbReference type="NCBI Taxonomy" id="226011"/>
    <lineage>
        <taxon>Bacteria</taxon>
        <taxon>Pseudomonadati</taxon>
        <taxon>Pseudomonadota</taxon>
        <taxon>Gammaproteobacteria</taxon>
        <taxon>Alteromonadales</taxon>
        <taxon>Alteromonadaceae</taxon>
        <taxon>Fluctibacter</taxon>
    </lineage>
</organism>
<dbReference type="PROSITE" id="PS50072">
    <property type="entry name" value="CSA_PPIASE_2"/>
    <property type="match status" value="1"/>
</dbReference>
<proteinExistence type="inferred from homology"/>
<evidence type="ECO:0000313" key="7">
    <source>
        <dbReference type="Proteomes" id="UP001520878"/>
    </source>
</evidence>
<feature type="domain" description="PPIase cyclophilin-type" evidence="5">
    <location>
        <begin position="25"/>
        <end position="187"/>
    </location>
</feature>
<dbReference type="InterPro" id="IPR020892">
    <property type="entry name" value="Cyclophilin-type_PPIase_CS"/>
</dbReference>
<evidence type="ECO:0000256" key="4">
    <source>
        <dbReference type="RuleBase" id="RU363019"/>
    </source>
</evidence>
<keyword evidence="2 4" id="KW-0697">Rotamase</keyword>
<comment type="function">
    <text evidence="4">PPIases accelerate the folding of proteins. It catalyzes the cis-trans isomerization of proline imidic peptide bonds in oligopeptides.</text>
</comment>
<comment type="caution">
    <text evidence="6">The sequence shown here is derived from an EMBL/GenBank/DDBJ whole genome shotgun (WGS) entry which is preliminary data.</text>
</comment>
<dbReference type="PANTHER" id="PTHR43246">
    <property type="entry name" value="PEPTIDYL-PROLYL CIS-TRANS ISOMERASE CYP38, CHLOROPLASTIC"/>
    <property type="match status" value="1"/>
</dbReference>
<dbReference type="SUPFAM" id="SSF50891">
    <property type="entry name" value="Cyclophilin-like"/>
    <property type="match status" value="1"/>
</dbReference>
<evidence type="ECO:0000256" key="2">
    <source>
        <dbReference type="ARBA" id="ARBA00023110"/>
    </source>
</evidence>
<gene>
    <name evidence="6" type="ORF">LJ739_16775</name>
</gene>
<protein>
    <recommendedName>
        <fullName evidence="4">Peptidyl-prolyl cis-trans isomerase</fullName>
        <shortName evidence="4">PPIase</shortName>
        <ecNumber evidence="4">5.2.1.8</ecNumber>
    </recommendedName>
</protein>
<comment type="similarity">
    <text evidence="1 4">Belongs to the cyclophilin-type PPIase family.</text>
</comment>
<dbReference type="Proteomes" id="UP001520878">
    <property type="component" value="Unassembled WGS sequence"/>
</dbReference>
<dbReference type="InterPro" id="IPR002130">
    <property type="entry name" value="Cyclophilin-type_PPIase_dom"/>
</dbReference>
<accession>A0ABS8GBF5</accession>
<dbReference type="EMBL" id="JAJEWP010000006">
    <property type="protein sequence ID" value="MCC2617909.1"/>
    <property type="molecule type" value="Genomic_DNA"/>
</dbReference>
<reference evidence="6 7" key="1">
    <citation type="submission" date="2021-10" db="EMBL/GenBank/DDBJ databases">
        <title>Draft genome of Aestuariibacter halophilus JC2043.</title>
        <authorList>
            <person name="Emsley S.A."/>
            <person name="Pfannmuller K.M."/>
            <person name="Ushijima B."/>
            <person name="Saw J.H."/>
            <person name="Videau P."/>
        </authorList>
    </citation>
    <scope>NUCLEOTIDE SEQUENCE [LARGE SCALE GENOMIC DNA]</scope>
    <source>
        <strain evidence="6 7">JC2043</strain>
    </source>
</reference>
<dbReference type="Pfam" id="PF00160">
    <property type="entry name" value="Pro_isomerase"/>
    <property type="match status" value="1"/>
</dbReference>
<keyword evidence="3 4" id="KW-0413">Isomerase</keyword>
<evidence type="ECO:0000256" key="3">
    <source>
        <dbReference type="ARBA" id="ARBA00023235"/>
    </source>
</evidence>
<evidence type="ECO:0000256" key="1">
    <source>
        <dbReference type="ARBA" id="ARBA00007365"/>
    </source>
</evidence>
<dbReference type="PROSITE" id="PS00170">
    <property type="entry name" value="CSA_PPIASE_1"/>
    <property type="match status" value="1"/>
</dbReference>